<sequence length="153" mass="17381">MAFRDHMQRGYPYVFMSDLQLAISAWLTSRFNARHDYFSVTERDRTRFILFASIWTTVLSLCYLLFFFAMPTNPLSSVLSLMVFLILTWIFWTAGAASITATLGGGLNCRRLNAMEAFAWILWILTTLLLIVVAIRGILAARRGDGVRGPLFA</sequence>
<evidence type="ECO:0000256" key="1">
    <source>
        <dbReference type="ARBA" id="ARBA00004141"/>
    </source>
</evidence>
<keyword evidence="2 5" id="KW-0812">Transmembrane</keyword>
<evidence type="ECO:0000256" key="2">
    <source>
        <dbReference type="ARBA" id="ARBA00022692"/>
    </source>
</evidence>
<reference evidence="8" key="2">
    <citation type="submission" date="2015-01" db="EMBL/GenBank/DDBJ databases">
        <title>Evolutionary Origins and Diversification of the Mycorrhizal Mutualists.</title>
        <authorList>
            <consortium name="DOE Joint Genome Institute"/>
            <consortium name="Mycorrhizal Genomics Consortium"/>
            <person name="Kohler A."/>
            <person name="Kuo A."/>
            <person name="Nagy L.G."/>
            <person name="Floudas D."/>
            <person name="Copeland A."/>
            <person name="Barry K.W."/>
            <person name="Cichocki N."/>
            <person name="Veneault-Fourrey C."/>
            <person name="LaButti K."/>
            <person name="Lindquist E.A."/>
            <person name="Lipzen A."/>
            <person name="Lundell T."/>
            <person name="Morin E."/>
            <person name="Murat C."/>
            <person name="Riley R."/>
            <person name="Ohm R."/>
            <person name="Sun H."/>
            <person name="Tunlid A."/>
            <person name="Henrissat B."/>
            <person name="Grigoriev I.V."/>
            <person name="Hibbett D.S."/>
            <person name="Martin F."/>
        </authorList>
    </citation>
    <scope>NUCLEOTIDE SEQUENCE [LARGE SCALE GENOMIC DNA]</scope>
    <source>
        <strain evidence="8">441</strain>
    </source>
</reference>
<gene>
    <name evidence="7" type="ORF">PISMIDRAFT_26895</name>
</gene>
<dbReference type="AlphaFoldDB" id="A0A0C9YXV1"/>
<evidence type="ECO:0000256" key="4">
    <source>
        <dbReference type="ARBA" id="ARBA00023136"/>
    </source>
</evidence>
<feature type="transmembrane region" description="Helical" evidence="5">
    <location>
        <begin position="81"/>
        <end position="105"/>
    </location>
</feature>
<name>A0A0C9YXV1_9AGAM</name>
<comment type="subcellular location">
    <subcellularLocation>
        <location evidence="1">Membrane</location>
        <topology evidence="1">Multi-pass membrane protein</topology>
    </subcellularLocation>
</comment>
<feature type="transmembrane region" description="Helical" evidence="5">
    <location>
        <begin position="48"/>
        <end position="69"/>
    </location>
</feature>
<dbReference type="HOGENOM" id="CLU_109463_0_1_1"/>
<dbReference type="OrthoDB" id="2117453at2759"/>
<protein>
    <recommendedName>
        <fullName evidence="6">MARVEL domain-containing protein</fullName>
    </recommendedName>
</protein>
<feature type="domain" description="MARVEL" evidence="6">
    <location>
        <begin position="38"/>
        <end position="131"/>
    </location>
</feature>
<dbReference type="InterPro" id="IPR008253">
    <property type="entry name" value="Marvel"/>
</dbReference>
<dbReference type="EMBL" id="KN833688">
    <property type="protein sequence ID" value="KIK29940.1"/>
    <property type="molecule type" value="Genomic_DNA"/>
</dbReference>
<dbReference type="Pfam" id="PF01284">
    <property type="entry name" value="MARVEL"/>
    <property type="match status" value="1"/>
</dbReference>
<accession>A0A0C9YXV1</accession>
<evidence type="ECO:0000256" key="3">
    <source>
        <dbReference type="ARBA" id="ARBA00022989"/>
    </source>
</evidence>
<keyword evidence="4 5" id="KW-0472">Membrane</keyword>
<keyword evidence="3 5" id="KW-1133">Transmembrane helix</keyword>
<organism evidence="7 8">
    <name type="scientific">Pisolithus microcarpus 441</name>
    <dbReference type="NCBI Taxonomy" id="765257"/>
    <lineage>
        <taxon>Eukaryota</taxon>
        <taxon>Fungi</taxon>
        <taxon>Dikarya</taxon>
        <taxon>Basidiomycota</taxon>
        <taxon>Agaricomycotina</taxon>
        <taxon>Agaricomycetes</taxon>
        <taxon>Agaricomycetidae</taxon>
        <taxon>Boletales</taxon>
        <taxon>Sclerodermatineae</taxon>
        <taxon>Pisolithaceae</taxon>
        <taxon>Pisolithus</taxon>
    </lineage>
</organism>
<keyword evidence="8" id="KW-1185">Reference proteome</keyword>
<proteinExistence type="predicted"/>
<evidence type="ECO:0000313" key="7">
    <source>
        <dbReference type="EMBL" id="KIK29940.1"/>
    </source>
</evidence>
<evidence type="ECO:0000259" key="6">
    <source>
        <dbReference type="Pfam" id="PF01284"/>
    </source>
</evidence>
<dbReference type="GO" id="GO:0016020">
    <property type="term" value="C:membrane"/>
    <property type="evidence" value="ECO:0007669"/>
    <property type="project" value="UniProtKB-SubCell"/>
</dbReference>
<dbReference type="STRING" id="765257.A0A0C9YXV1"/>
<evidence type="ECO:0000313" key="8">
    <source>
        <dbReference type="Proteomes" id="UP000054018"/>
    </source>
</evidence>
<feature type="transmembrane region" description="Helical" evidence="5">
    <location>
        <begin position="117"/>
        <end position="139"/>
    </location>
</feature>
<dbReference type="Proteomes" id="UP000054018">
    <property type="component" value="Unassembled WGS sequence"/>
</dbReference>
<reference evidence="7 8" key="1">
    <citation type="submission" date="2014-04" db="EMBL/GenBank/DDBJ databases">
        <authorList>
            <consortium name="DOE Joint Genome Institute"/>
            <person name="Kuo A."/>
            <person name="Kohler A."/>
            <person name="Costa M.D."/>
            <person name="Nagy L.G."/>
            <person name="Floudas D."/>
            <person name="Copeland A."/>
            <person name="Barry K.W."/>
            <person name="Cichocki N."/>
            <person name="Veneault-Fourrey C."/>
            <person name="LaButti K."/>
            <person name="Lindquist E.A."/>
            <person name="Lipzen A."/>
            <person name="Lundell T."/>
            <person name="Morin E."/>
            <person name="Murat C."/>
            <person name="Sun H."/>
            <person name="Tunlid A."/>
            <person name="Henrissat B."/>
            <person name="Grigoriev I.V."/>
            <person name="Hibbett D.S."/>
            <person name="Martin F."/>
            <person name="Nordberg H.P."/>
            <person name="Cantor M.N."/>
            <person name="Hua S.X."/>
        </authorList>
    </citation>
    <scope>NUCLEOTIDE SEQUENCE [LARGE SCALE GENOMIC DNA]</scope>
    <source>
        <strain evidence="7 8">441</strain>
    </source>
</reference>
<evidence type="ECO:0000256" key="5">
    <source>
        <dbReference type="SAM" id="Phobius"/>
    </source>
</evidence>